<comment type="caution">
    <text evidence="13">The sequence shown here is derived from an EMBL/GenBank/DDBJ whole genome shotgun (WGS) entry which is preliminary data.</text>
</comment>
<proteinExistence type="inferred from homology"/>
<keyword evidence="9" id="KW-1015">Disulfide bond</keyword>
<dbReference type="Gene3D" id="3.40.390.10">
    <property type="entry name" value="Collagenase (Catalytic Domain)"/>
    <property type="match status" value="1"/>
</dbReference>
<evidence type="ECO:0000256" key="2">
    <source>
        <dbReference type="ARBA" id="ARBA00008721"/>
    </source>
</evidence>
<keyword evidence="3" id="KW-0645">Protease</keyword>
<evidence type="ECO:0000256" key="3">
    <source>
        <dbReference type="ARBA" id="ARBA00022670"/>
    </source>
</evidence>
<dbReference type="InterPro" id="IPR024079">
    <property type="entry name" value="MetalloPept_cat_dom_sf"/>
</dbReference>
<evidence type="ECO:0000256" key="4">
    <source>
        <dbReference type="ARBA" id="ARBA00022723"/>
    </source>
</evidence>
<protein>
    <recommendedName>
        <fullName evidence="12">Peptidase M43 pregnancy-associated plasma-A domain-containing protein</fullName>
    </recommendedName>
</protein>
<reference evidence="13 14" key="1">
    <citation type="submission" date="2016-03" db="EMBL/GenBank/DDBJ databases">
        <title>Fine-scale spatial genetic structure of a fungal parasite of coffee scale insects.</title>
        <authorList>
            <person name="Jackson D."/>
            <person name="Zemenick K.A."/>
            <person name="Malloure B."/>
            <person name="Quandt C.A."/>
            <person name="James T.Y."/>
        </authorList>
    </citation>
    <scope>NUCLEOTIDE SEQUENCE [LARGE SCALE GENOMIC DNA]</scope>
    <source>
        <strain evidence="13 14">UM487</strain>
    </source>
</reference>
<dbReference type="PANTHER" id="PTHR47466">
    <property type="match status" value="1"/>
</dbReference>
<dbReference type="OrthoDB" id="536211at2759"/>
<keyword evidence="4" id="KW-0479">Metal-binding</keyword>
<dbReference type="AlphaFoldDB" id="A0A179IJI9"/>
<dbReference type="InterPro" id="IPR008754">
    <property type="entry name" value="Peptidase_M43"/>
</dbReference>
<keyword evidence="5 11" id="KW-0732">Signal</keyword>
<dbReference type="Proteomes" id="UP000243081">
    <property type="component" value="Unassembled WGS sequence"/>
</dbReference>
<feature type="chain" id="PRO_5008104501" description="Peptidase M43 pregnancy-associated plasma-A domain-containing protein" evidence="11">
    <location>
        <begin position="21"/>
        <end position="352"/>
    </location>
</feature>
<dbReference type="EMBL" id="LUKN01000935">
    <property type="protein sequence ID" value="OAR01889.1"/>
    <property type="molecule type" value="Genomic_DNA"/>
</dbReference>
<comment type="similarity">
    <text evidence="2">Belongs to the peptidase M43B family.</text>
</comment>
<keyword evidence="8" id="KW-0482">Metalloprotease</keyword>
<dbReference type="Pfam" id="PF05572">
    <property type="entry name" value="Peptidase_M43"/>
    <property type="match status" value="1"/>
</dbReference>
<keyword evidence="7" id="KW-0862">Zinc</keyword>
<dbReference type="GO" id="GO:0008237">
    <property type="term" value="F:metallopeptidase activity"/>
    <property type="evidence" value="ECO:0007669"/>
    <property type="project" value="UniProtKB-KW"/>
</dbReference>
<keyword evidence="6" id="KW-0378">Hydrolase</keyword>
<evidence type="ECO:0000259" key="12">
    <source>
        <dbReference type="Pfam" id="PF05572"/>
    </source>
</evidence>
<evidence type="ECO:0000256" key="6">
    <source>
        <dbReference type="ARBA" id="ARBA00022801"/>
    </source>
</evidence>
<dbReference type="CDD" id="cd04275">
    <property type="entry name" value="ZnMc_pappalysin_like"/>
    <property type="match status" value="1"/>
</dbReference>
<evidence type="ECO:0000313" key="13">
    <source>
        <dbReference type="EMBL" id="OAR01889.1"/>
    </source>
</evidence>
<accession>A0A179IJI9</accession>
<evidence type="ECO:0000256" key="9">
    <source>
        <dbReference type="ARBA" id="ARBA00023157"/>
    </source>
</evidence>
<evidence type="ECO:0000256" key="1">
    <source>
        <dbReference type="ARBA" id="ARBA00003174"/>
    </source>
</evidence>
<evidence type="ECO:0000256" key="11">
    <source>
        <dbReference type="SAM" id="SignalP"/>
    </source>
</evidence>
<gene>
    <name evidence="13" type="ORF">LLEC1_08025</name>
</gene>
<evidence type="ECO:0000256" key="10">
    <source>
        <dbReference type="SAM" id="MobiDB-lite"/>
    </source>
</evidence>
<comment type="function">
    <text evidence="1">Secreted metalloproteinase that allows assimilation of proteinaceous substrates.</text>
</comment>
<feature type="domain" description="Peptidase M43 pregnancy-associated plasma-A" evidence="12">
    <location>
        <begin position="175"/>
        <end position="303"/>
    </location>
</feature>
<name>A0A179IJI9_CORDF</name>
<feature type="region of interest" description="Disordered" evidence="10">
    <location>
        <begin position="319"/>
        <end position="352"/>
    </location>
</feature>
<dbReference type="PANTHER" id="PTHR47466:SF1">
    <property type="entry name" value="METALLOPROTEASE MEP1 (AFU_ORTHOLOGUE AFUA_1G07730)-RELATED"/>
    <property type="match status" value="1"/>
</dbReference>
<sequence length="352" mass="38619">MNYSLILITLWMVFAGAVETSMLNGTESSAACKQGPVPEKMREVIQKLAKEEKKKNKQVQNLGKRQESPIHVAVYIHIVTRSNPGSSNLTSASNQTNPAEIIDKLNHGFSSAGISFTLAGVDTTVNEQWAVNSDGEVQSQMQEALHKGSPRDLNLYYVDLVGGKPQPVVSGSCSYPADAELNLKLDGCIITEDGLREKHGSSTIHEVGHWFGLPHTFPDRWAFDPATSTYTEKPGDGCDEDGDLIDDTPFESWNASLTLFTCEIGRDSCPDKPGVDPIHNYMDYTTDDCRTEFTPGQITRMHGLWKQYRASATILEPEPSLLPWTGDSNATDVPEEPQESQSAAPDEEGSQL</sequence>
<organism evidence="13 14">
    <name type="scientific">Cordyceps confragosa</name>
    <name type="common">Lecanicillium lecanii</name>
    <dbReference type="NCBI Taxonomy" id="2714763"/>
    <lineage>
        <taxon>Eukaryota</taxon>
        <taxon>Fungi</taxon>
        <taxon>Dikarya</taxon>
        <taxon>Ascomycota</taxon>
        <taxon>Pezizomycotina</taxon>
        <taxon>Sordariomycetes</taxon>
        <taxon>Hypocreomycetidae</taxon>
        <taxon>Hypocreales</taxon>
        <taxon>Cordycipitaceae</taxon>
        <taxon>Akanthomyces</taxon>
    </lineage>
</organism>
<dbReference type="GO" id="GO:0046872">
    <property type="term" value="F:metal ion binding"/>
    <property type="evidence" value="ECO:0007669"/>
    <property type="project" value="UniProtKB-KW"/>
</dbReference>
<evidence type="ECO:0000256" key="5">
    <source>
        <dbReference type="ARBA" id="ARBA00022729"/>
    </source>
</evidence>
<keyword evidence="14" id="KW-1185">Reference proteome</keyword>
<dbReference type="GO" id="GO:0006508">
    <property type="term" value="P:proteolysis"/>
    <property type="evidence" value="ECO:0007669"/>
    <property type="project" value="UniProtKB-KW"/>
</dbReference>
<evidence type="ECO:0000256" key="8">
    <source>
        <dbReference type="ARBA" id="ARBA00023049"/>
    </source>
</evidence>
<feature type="signal peptide" evidence="11">
    <location>
        <begin position="1"/>
        <end position="20"/>
    </location>
</feature>
<evidence type="ECO:0000313" key="14">
    <source>
        <dbReference type="Proteomes" id="UP000243081"/>
    </source>
</evidence>
<dbReference type="SUPFAM" id="SSF55486">
    <property type="entry name" value="Metalloproteases ('zincins'), catalytic domain"/>
    <property type="match status" value="1"/>
</dbReference>
<evidence type="ECO:0000256" key="7">
    <source>
        <dbReference type="ARBA" id="ARBA00022833"/>
    </source>
</evidence>